<feature type="compositionally biased region" description="Basic and acidic residues" evidence="1">
    <location>
        <begin position="374"/>
        <end position="387"/>
    </location>
</feature>
<keyword evidence="3" id="KW-1185">Reference proteome</keyword>
<organism evidence="2 3">
    <name type="scientific">Tanacetum coccineum</name>
    <dbReference type="NCBI Taxonomy" id="301880"/>
    <lineage>
        <taxon>Eukaryota</taxon>
        <taxon>Viridiplantae</taxon>
        <taxon>Streptophyta</taxon>
        <taxon>Embryophyta</taxon>
        <taxon>Tracheophyta</taxon>
        <taxon>Spermatophyta</taxon>
        <taxon>Magnoliopsida</taxon>
        <taxon>eudicotyledons</taxon>
        <taxon>Gunneridae</taxon>
        <taxon>Pentapetalae</taxon>
        <taxon>asterids</taxon>
        <taxon>campanulids</taxon>
        <taxon>Asterales</taxon>
        <taxon>Asteraceae</taxon>
        <taxon>Asteroideae</taxon>
        <taxon>Anthemideae</taxon>
        <taxon>Anthemidinae</taxon>
        <taxon>Tanacetum</taxon>
    </lineage>
</organism>
<feature type="region of interest" description="Disordered" evidence="1">
    <location>
        <begin position="372"/>
        <end position="415"/>
    </location>
</feature>
<feature type="compositionally biased region" description="Basic and acidic residues" evidence="1">
    <location>
        <begin position="453"/>
        <end position="473"/>
    </location>
</feature>
<gene>
    <name evidence="2" type="ORF">Tco_0876880</name>
</gene>
<reference evidence="2" key="1">
    <citation type="journal article" date="2022" name="Int. J. Mol. Sci.">
        <title>Draft Genome of Tanacetum Coccineum: Genomic Comparison of Closely Related Tanacetum-Family Plants.</title>
        <authorList>
            <person name="Yamashiro T."/>
            <person name="Shiraishi A."/>
            <person name="Nakayama K."/>
            <person name="Satake H."/>
        </authorList>
    </citation>
    <scope>NUCLEOTIDE SEQUENCE</scope>
</reference>
<proteinExistence type="predicted"/>
<sequence length="721" mass="81616">MPTTTTMFAATTPENTPLAYRASTSTNPNPVISPAFVEANYETLESLLRDRRRQMRNNDLRTELEYFNKDYDEEREMEPRTKPVRAATPPLRAASPRVRRIKERVVGFEETQNRGESRVERNNEGGWPSEEASRGNGSQNALLNNKGGNLPPRAHGLPSANSDGKPPIGDASLTSHKEGTYHRPSQTPMYTFLNMPAYANLNSIGLFLNPLGSVTPFVRWIEDYPLSDGLNMPSHIGSYDGKGDPDNFLHLFEGAIRMQKWLMPVACHMFTYTLKDSARICQQKKFTKTHLAVHNIKQRENESTRAFITRYIDDTLQILDLHEDQRISGFIHGLRTRSLVEHLSTDLPPTYKGLMEKTYTWVEAREVATNGVSSDRRDSFERPKKSSWDNNRGQKNKDMFSPYRGPNHGLLSNLSKSPREILATERAAKSFEPPPKMFGNPRSHKFRATFTSSERHKKEKAKSTDTHLGEGKKDKSIAPVEAPILMISREDYAAKNTVSESMAYKEEITFPPVTRVSNAPVIIEAVVFERKVGRVYMDNGSTCESIGEVLLEIIIGEHPLSRTETLNFVIVKSDSPHNMLLGRTAMQKIGIVVSIIHGAIKFHTKKGVGTVLSVGEAWEETKKARRFLTISKERITNCDDTEEKIVVNNKYPEHMVTIGKQLPEHFKKELRSLLRANADIFAWTHADMTGIPRTSMVDGKPFNTEHKLNEYSHIKPTKQNE</sequence>
<evidence type="ECO:0008006" key="4">
    <source>
        <dbReference type="Google" id="ProtNLM"/>
    </source>
</evidence>
<feature type="compositionally biased region" description="Basic and acidic residues" evidence="1">
    <location>
        <begin position="103"/>
        <end position="123"/>
    </location>
</feature>
<protein>
    <recommendedName>
        <fullName evidence="4">Reverse transcriptase domain-containing protein</fullName>
    </recommendedName>
</protein>
<accession>A0ABQ5BZB7</accession>
<dbReference type="PANTHER" id="PTHR33223:SF11">
    <property type="entry name" value="ELEMENT PROTEIN, PUTATIVE-RELATED"/>
    <property type="match status" value="1"/>
</dbReference>
<feature type="compositionally biased region" description="Polar residues" evidence="1">
    <location>
        <begin position="135"/>
        <end position="147"/>
    </location>
</feature>
<dbReference type="Proteomes" id="UP001151760">
    <property type="component" value="Unassembled WGS sequence"/>
</dbReference>
<evidence type="ECO:0000256" key="1">
    <source>
        <dbReference type="SAM" id="MobiDB-lite"/>
    </source>
</evidence>
<feature type="region of interest" description="Disordered" evidence="1">
    <location>
        <begin position="103"/>
        <end position="183"/>
    </location>
</feature>
<evidence type="ECO:0000313" key="3">
    <source>
        <dbReference type="Proteomes" id="UP001151760"/>
    </source>
</evidence>
<feature type="region of interest" description="Disordered" evidence="1">
    <location>
        <begin position="450"/>
        <end position="473"/>
    </location>
</feature>
<dbReference type="EMBL" id="BQNB010013618">
    <property type="protein sequence ID" value="GJT18174.1"/>
    <property type="molecule type" value="Genomic_DNA"/>
</dbReference>
<dbReference type="PANTHER" id="PTHR33223">
    <property type="entry name" value="CCHC-TYPE DOMAIN-CONTAINING PROTEIN"/>
    <property type="match status" value="1"/>
</dbReference>
<evidence type="ECO:0000313" key="2">
    <source>
        <dbReference type="EMBL" id="GJT18174.1"/>
    </source>
</evidence>
<name>A0ABQ5BZB7_9ASTR</name>
<comment type="caution">
    <text evidence="2">The sequence shown here is derived from an EMBL/GenBank/DDBJ whole genome shotgun (WGS) entry which is preliminary data.</text>
</comment>
<reference evidence="2" key="2">
    <citation type="submission" date="2022-01" db="EMBL/GenBank/DDBJ databases">
        <authorList>
            <person name="Yamashiro T."/>
            <person name="Shiraishi A."/>
            <person name="Satake H."/>
            <person name="Nakayama K."/>
        </authorList>
    </citation>
    <scope>NUCLEOTIDE SEQUENCE</scope>
</reference>